<organism evidence="1 2">
    <name type="scientific">Bacillus cereus</name>
    <dbReference type="NCBI Taxonomy" id="1396"/>
    <lineage>
        <taxon>Bacteria</taxon>
        <taxon>Bacillati</taxon>
        <taxon>Bacillota</taxon>
        <taxon>Bacilli</taxon>
        <taxon>Bacillales</taxon>
        <taxon>Bacillaceae</taxon>
        <taxon>Bacillus</taxon>
        <taxon>Bacillus cereus group</taxon>
    </lineage>
</organism>
<reference evidence="1 2" key="1">
    <citation type="journal article" date="2019" name="Environ. Microbiol.">
        <title>An active ?-lactamase is a part of an orchestrated cell wall stress resistance network of Bacillus subtilis and related rhizosphere species.</title>
        <authorList>
            <person name="Bucher T."/>
            <person name="Keren-Paz A."/>
            <person name="Hausser J."/>
            <person name="Olender T."/>
            <person name="Cytryn E."/>
            <person name="Kolodkin-Gal I."/>
        </authorList>
    </citation>
    <scope>NUCLEOTIDE SEQUENCE [LARGE SCALE GENOMIC DNA]</scope>
    <source>
        <strain evidence="1 2">I32</strain>
    </source>
</reference>
<gene>
    <name evidence="1" type="ORF">FC695_42100</name>
</gene>
<dbReference type="Proteomes" id="UP000308444">
    <property type="component" value="Unassembled WGS sequence"/>
</dbReference>
<sequence length="56" mass="6573">MGNVEKLASLLIEEPKREQLFPLFEEVFGIKTQTLNDFSDKGYWDDTYKALSFLQE</sequence>
<dbReference type="EMBL" id="SZOH01004870">
    <property type="protein sequence ID" value="TKI82352.1"/>
    <property type="molecule type" value="Genomic_DNA"/>
</dbReference>
<name>A0A9X8ZZN6_BACCE</name>
<evidence type="ECO:0000313" key="1">
    <source>
        <dbReference type="EMBL" id="TKI82352.1"/>
    </source>
</evidence>
<accession>A0A9X8ZZN6</accession>
<comment type="caution">
    <text evidence="1">The sequence shown here is derived from an EMBL/GenBank/DDBJ whole genome shotgun (WGS) entry which is preliminary data.</text>
</comment>
<evidence type="ECO:0000313" key="2">
    <source>
        <dbReference type="Proteomes" id="UP000308444"/>
    </source>
</evidence>
<proteinExistence type="predicted"/>
<feature type="non-terminal residue" evidence="1">
    <location>
        <position position="56"/>
    </location>
</feature>
<protein>
    <submittedName>
        <fullName evidence="1">GNAT family N-acetyltransferase</fullName>
    </submittedName>
</protein>
<dbReference type="AlphaFoldDB" id="A0A9X8ZZN6"/>